<dbReference type="GO" id="GO:1903108">
    <property type="term" value="P:regulation of mitochondrial transcription"/>
    <property type="evidence" value="ECO:0007669"/>
    <property type="project" value="TreeGrafter"/>
</dbReference>
<dbReference type="CDD" id="cd00165">
    <property type="entry name" value="S4"/>
    <property type="match status" value="1"/>
</dbReference>
<proteinExistence type="predicted"/>
<evidence type="ECO:0000256" key="1">
    <source>
        <dbReference type="PROSITE-ProRule" id="PRU00182"/>
    </source>
</evidence>
<dbReference type="Pfam" id="PF25818">
    <property type="entry name" value="MTRES1_C"/>
    <property type="match status" value="1"/>
</dbReference>
<sequence length="192" mass="22318">MSVNLFMRLRCFNFSIHNRCYTFTRVCSFQRLYLHANRSHSYCNPILFLEQKRFKYKKSKTLEEEDTDNEDSDEENEFGVQGVVLTGKMLSLRVDSVLKAGLKLARNKVELMFYEGRIRVNGQKIAKKSLKVNVKDEIDIVKGVSNMNPSFLSVSRVVIMKATGDEDGLIVKMKRYKNLDIENYPGEHQWSS</sequence>
<keyword evidence="1" id="KW-0694">RNA-binding</keyword>
<dbReference type="EnsemblMetazoa" id="XM_014407165.2">
    <property type="protein sequence ID" value="XP_014262651.1"/>
    <property type="gene ID" value="LOC106674442"/>
</dbReference>
<protein>
    <recommendedName>
        <fullName evidence="2">Mitochondrial transcription rescue factor 1 C-terminal domain-containing protein</fullName>
    </recommendedName>
</protein>
<dbReference type="RefSeq" id="XP_014262652.1">
    <property type="nucleotide sequence ID" value="XM_014407166.2"/>
</dbReference>
<evidence type="ECO:0000313" key="4">
    <source>
        <dbReference type="Proteomes" id="UP000494040"/>
    </source>
</evidence>
<reference evidence="3" key="1">
    <citation type="submission" date="2022-01" db="UniProtKB">
        <authorList>
            <consortium name="EnsemblMetazoa"/>
        </authorList>
    </citation>
    <scope>IDENTIFICATION</scope>
</reference>
<dbReference type="EnsemblMetazoa" id="XM_014407166.2">
    <property type="protein sequence ID" value="XP_014262652.1"/>
    <property type="gene ID" value="LOC106674442"/>
</dbReference>
<evidence type="ECO:0000259" key="2">
    <source>
        <dbReference type="Pfam" id="PF25818"/>
    </source>
</evidence>
<dbReference type="GeneID" id="106674442"/>
<dbReference type="Proteomes" id="UP000494040">
    <property type="component" value="Unassembled WGS sequence"/>
</dbReference>
<dbReference type="OMA" id="CHGSINN"/>
<dbReference type="InterPro" id="IPR036986">
    <property type="entry name" value="S4_RNA-bd_sf"/>
</dbReference>
<organism evidence="3 4">
    <name type="scientific">Cimex lectularius</name>
    <name type="common">Bed bug</name>
    <name type="synonym">Acanthia lectularia</name>
    <dbReference type="NCBI Taxonomy" id="79782"/>
    <lineage>
        <taxon>Eukaryota</taxon>
        <taxon>Metazoa</taxon>
        <taxon>Ecdysozoa</taxon>
        <taxon>Arthropoda</taxon>
        <taxon>Hexapoda</taxon>
        <taxon>Insecta</taxon>
        <taxon>Pterygota</taxon>
        <taxon>Neoptera</taxon>
        <taxon>Paraneoptera</taxon>
        <taxon>Hemiptera</taxon>
        <taxon>Heteroptera</taxon>
        <taxon>Panheteroptera</taxon>
        <taxon>Cimicomorpha</taxon>
        <taxon>Cimicidae</taxon>
        <taxon>Cimex</taxon>
    </lineage>
</organism>
<dbReference type="SUPFAM" id="SSF55174">
    <property type="entry name" value="Alpha-L RNA-binding motif"/>
    <property type="match status" value="1"/>
</dbReference>
<keyword evidence="4" id="KW-1185">Reference proteome</keyword>
<dbReference type="OrthoDB" id="4150at2759"/>
<dbReference type="GO" id="GO:0003723">
    <property type="term" value="F:RNA binding"/>
    <property type="evidence" value="ECO:0007669"/>
    <property type="project" value="UniProtKB-KW"/>
</dbReference>
<evidence type="ECO:0000313" key="3">
    <source>
        <dbReference type="EnsemblMetazoa" id="XP_014262652.1"/>
    </source>
</evidence>
<dbReference type="InterPro" id="IPR057896">
    <property type="entry name" value="MTRES1_C"/>
</dbReference>
<dbReference type="GO" id="GO:0005739">
    <property type="term" value="C:mitochondrion"/>
    <property type="evidence" value="ECO:0007669"/>
    <property type="project" value="TreeGrafter"/>
</dbReference>
<name>A0A8I6SAP0_CIMLE</name>
<dbReference type="KEGG" id="clec:106674442"/>
<dbReference type="PANTHER" id="PTHR13633">
    <property type="entry name" value="MITOCHONDRIAL TRANSCRIPTION RESCUE FACTOR 1"/>
    <property type="match status" value="1"/>
</dbReference>
<dbReference type="RefSeq" id="XP_014262651.1">
    <property type="nucleotide sequence ID" value="XM_014407165.2"/>
</dbReference>
<dbReference type="Gene3D" id="3.10.290.10">
    <property type="entry name" value="RNA-binding S4 domain"/>
    <property type="match status" value="1"/>
</dbReference>
<dbReference type="PROSITE" id="PS50889">
    <property type="entry name" value="S4"/>
    <property type="match status" value="1"/>
</dbReference>
<dbReference type="AlphaFoldDB" id="A0A8I6SAP0"/>
<dbReference type="PANTHER" id="PTHR13633:SF3">
    <property type="entry name" value="MITOCHONDRIAL TRANSCRIPTION RESCUE FACTOR 1"/>
    <property type="match status" value="1"/>
</dbReference>
<accession>A0A8I6SAP0</accession>
<feature type="domain" description="Mitochondrial transcription rescue factor 1 C-terminal" evidence="2">
    <location>
        <begin position="90"/>
        <end position="181"/>
    </location>
</feature>